<comment type="caution">
    <text evidence="3">The sequence shown here is derived from an EMBL/GenBank/DDBJ whole genome shotgun (WGS) entry which is preliminary data.</text>
</comment>
<protein>
    <submittedName>
        <fullName evidence="3">Uncharacterized protein</fullName>
    </submittedName>
</protein>
<keyword evidence="4" id="KW-1185">Reference proteome</keyword>
<name>A0A3N2R5G1_9RHOB</name>
<evidence type="ECO:0000256" key="2">
    <source>
        <dbReference type="SAM" id="SignalP"/>
    </source>
</evidence>
<dbReference type="Proteomes" id="UP000268016">
    <property type="component" value="Unassembled WGS sequence"/>
</dbReference>
<evidence type="ECO:0000313" key="4">
    <source>
        <dbReference type="Proteomes" id="UP000268016"/>
    </source>
</evidence>
<accession>A0A3N2R5G1</accession>
<feature type="signal peptide" evidence="2">
    <location>
        <begin position="1"/>
        <end position="17"/>
    </location>
</feature>
<reference evidence="3 4" key="1">
    <citation type="submission" date="2018-10" db="EMBL/GenBank/DDBJ databases">
        <title>Histidinibacterium lentulum gen. nov., sp. nov., a marine bacterium from the culture broth of Picochlorum sp. 122.</title>
        <authorList>
            <person name="Wang G."/>
        </authorList>
    </citation>
    <scope>NUCLEOTIDE SEQUENCE [LARGE SCALE GENOMIC DNA]</scope>
    <source>
        <strain evidence="3 4">B17</strain>
    </source>
</reference>
<organism evidence="3 4">
    <name type="scientific">Histidinibacterium lentulum</name>
    <dbReference type="NCBI Taxonomy" id="2480588"/>
    <lineage>
        <taxon>Bacteria</taxon>
        <taxon>Pseudomonadati</taxon>
        <taxon>Pseudomonadota</taxon>
        <taxon>Alphaproteobacteria</taxon>
        <taxon>Rhodobacterales</taxon>
        <taxon>Paracoccaceae</taxon>
        <taxon>Histidinibacterium</taxon>
    </lineage>
</organism>
<evidence type="ECO:0000313" key="3">
    <source>
        <dbReference type="EMBL" id="ROU02732.1"/>
    </source>
</evidence>
<dbReference type="EMBL" id="RDRB01000004">
    <property type="protein sequence ID" value="ROU02732.1"/>
    <property type="molecule type" value="Genomic_DNA"/>
</dbReference>
<feature type="chain" id="PRO_5018019450" evidence="2">
    <location>
        <begin position="18"/>
        <end position="74"/>
    </location>
</feature>
<dbReference type="InterPro" id="IPR046619">
    <property type="entry name" value="DUF6732"/>
</dbReference>
<keyword evidence="2" id="KW-0732">Signal</keyword>
<sequence>MRLAILIATLTAGPALAHPGHLAEVAGHGHWIAGAAIGLAVLVGLWSKARERGAASDEPEEGAEDDAEPEEARA</sequence>
<evidence type="ECO:0000256" key="1">
    <source>
        <dbReference type="SAM" id="MobiDB-lite"/>
    </source>
</evidence>
<proteinExistence type="predicted"/>
<feature type="region of interest" description="Disordered" evidence="1">
    <location>
        <begin position="50"/>
        <end position="74"/>
    </location>
</feature>
<gene>
    <name evidence="3" type="ORF">EAT49_10470</name>
</gene>
<dbReference type="AlphaFoldDB" id="A0A3N2R5G1"/>
<dbReference type="Pfam" id="PF20506">
    <property type="entry name" value="DUF6732"/>
    <property type="match status" value="1"/>
</dbReference>
<dbReference type="RefSeq" id="WP_123642255.1">
    <property type="nucleotide sequence ID" value="NZ_ML119084.1"/>
</dbReference>
<feature type="compositionally biased region" description="Acidic residues" evidence="1">
    <location>
        <begin position="57"/>
        <end position="74"/>
    </location>
</feature>